<dbReference type="InterPro" id="IPR029069">
    <property type="entry name" value="HotDog_dom_sf"/>
</dbReference>
<dbReference type="Gene3D" id="3.10.129.10">
    <property type="entry name" value="Hotdog Thioesterase"/>
    <property type="match status" value="2"/>
</dbReference>
<dbReference type="InterPro" id="IPR002539">
    <property type="entry name" value="MaoC-like_dom"/>
</dbReference>
<dbReference type="SUPFAM" id="SSF54637">
    <property type="entry name" value="Thioesterase/thiol ester dehydrase-isomerase"/>
    <property type="match status" value="2"/>
</dbReference>
<name>A0A1N7D323_9NOCA</name>
<dbReference type="PANTHER" id="PTHR43437:SF3">
    <property type="entry name" value="HYDROXYACYL-THIOESTER DEHYDRATASE TYPE 2, MITOCHONDRIAL"/>
    <property type="match status" value="1"/>
</dbReference>
<evidence type="ECO:0000313" key="4">
    <source>
        <dbReference type="EMBL" id="SIR70276.1"/>
    </source>
</evidence>
<dbReference type="InterPro" id="IPR054849">
    <property type="entry name" value="UPF0336_fam"/>
</dbReference>
<comment type="similarity">
    <text evidence="1">Belongs to the enoyl-CoA hydratase/isomerase family.</text>
</comment>
<dbReference type="NCBIfam" id="NF040624">
    <property type="entry name" value="HadA"/>
    <property type="match status" value="1"/>
</dbReference>
<evidence type="ECO:0000256" key="1">
    <source>
        <dbReference type="ARBA" id="ARBA00005254"/>
    </source>
</evidence>
<dbReference type="Pfam" id="PF13452">
    <property type="entry name" value="FAS1_DH_region"/>
    <property type="match status" value="1"/>
</dbReference>
<dbReference type="InterPro" id="IPR039569">
    <property type="entry name" value="FAS1-like_DH_region"/>
</dbReference>
<feature type="domain" description="FAS1-like dehydratase" evidence="3">
    <location>
        <begin position="27"/>
        <end position="158"/>
    </location>
</feature>
<accession>A0A1N7D323</accession>
<dbReference type="InterPro" id="IPR050965">
    <property type="entry name" value="UPF0336/Enoyl-CoA_hydratase"/>
</dbReference>
<dbReference type="Pfam" id="PF01575">
    <property type="entry name" value="MaoC_dehydratas"/>
    <property type="match status" value="1"/>
</dbReference>
<dbReference type="GO" id="GO:0006633">
    <property type="term" value="P:fatty acid biosynthetic process"/>
    <property type="evidence" value="ECO:0007669"/>
    <property type="project" value="TreeGrafter"/>
</dbReference>
<protein>
    <submittedName>
        <fullName evidence="4">Acyl dehydratase</fullName>
    </submittedName>
</protein>
<dbReference type="GO" id="GO:0019171">
    <property type="term" value="F:(3R)-hydroxyacyl-[acyl-carrier-protein] dehydratase activity"/>
    <property type="evidence" value="ECO:0007669"/>
    <property type="project" value="TreeGrafter"/>
</dbReference>
<sequence>MTDIQTQVDDADQSPLSADEIAAHNSALVGFHYTVDDYYEVGREEVRKHAFAVQDDNPVHWNEATAKEMGHDTLIAAPTFVSVLGLVAQRKLFQEHITGYEFWQIMQSDQRLQYHQPIKVGDQLVCDVSLDSFRQVAGTDVMVTKNVIWNQYDEPVMTTWTGLVARASVQVDPELLDVLDHVMIKSIVEPGGGRTVERPEGRYDLPDPQVDPKPYSAISFDDLTVGQQLPTRVFTLTRGNLVNYAGVAYDPNPIHFSDTVARAAGLDDVVAQGMQTMGLGGSYIGGFVGDPAAFYEYNVRFTSPVYVPAAGFAEVEFTGKIKSLDPETRRGQIAIVAKQDGRKIFGRATANVQFN</sequence>
<dbReference type="Proteomes" id="UP000186218">
    <property type="component" value="Unassembled WGS sequence"/>
</dbReference>
<dbReference type="CDD" id="cd03441">
    <property type="entry name" value="R_hydratase_like"/>
    <property type="match status" value="1"/>
</dbReference>
<dbReference type="NCBIfam" id="NF040620">
    <property type="entry name" value="fused_HadA_HadB"/>
    <property type="match status" value="1"/>
</dbReference>
<dbReference type="AlphaFoldDB" id="A0A1N7D323"/>
<evidence type="ECO:0000313" key="5">
    <source>
        <dbReference type="Proteomes" id="UP000186218"/>
    </source>
</evidence>
<evidence type="ECO:0000259" key="2">
    <source>
        <dbReference type="Pfam" id="PF01575"/>
    </source>
</evidence>
<reference evidence="4 5" key="1">
    <citation type="submission" date="2017-01" db="EMBL/GenBank/DDBJ databases">
        <authorList>
            <person name="Mah S.A."/>
            <person name="Swanson W.J."/>
            <person name="Moy G.W."/>
            <person name="Vacquier V.D."/>
        </authorList>
    </citation>
    <scope>NUCLEOTIDE SEQUENCE [LARGE SCALE GENOMIC DNA]</scope>
    <source>
        <strain evidence="4 5">CPCC 203464</strain>
    </source>
</reference>
<evidence type="ECO:0000259" key="3">
    <source>
        <dbReference type="Pfam" id="PF13452"/>
    </source>
</evidence>
<dbReference type="STRING" id="1344003.SAMN05445060_0549"/>
<gene>
    <name evidence="4" type="ORF">SAMN05445060_0549</name>
</gene>
<dbReference type="PANTHER" id="PTHR43437">
    <property type="entry name" value="HYDROXYACYL-THIOESTER DEHYDRATASE TYPE 2, MITOCHONDRIAL-RELATED"/>
    <property type="match status" value="1"/>
</dbReference>
<feature type="domain" description="MaoC-like" evidence="2">
    <location>
        <begin position="229"/>
        <end position="323"/>
    </location>
</feature>
<proteinExistence type="inferred from homology"/>
<keyword evidence="5" id="KW-1185">Reference proteome</keyword>
<organism evidence="4 5">
    <name type="scientific">Williamsia sterculiae</name>
    <dbReference type="NCBI Taxonomy" id="1344003"/>
    <lineage>
        <taxon>Bacteria</taxon>
        <taxon>Bacillati</taxon>
        <taxon>Actinomycetota</taxon>
        <taxon>Actinomycetes</taxon>
        <taxon>Mycobacteriales</taxon>
        <taxon>Nocardiaceae</taxon>
        <taxon>Williamsia</taxon>
    </lineage>
</organism>
<dbReference type="RefSeq" id="WP_234974196.1">
    <property type="nucleotide sequence ID" value="NZ_FTNT01000001.1"/>
</dbReference>
<dbReference type="EMBL" id="FTNT01000001">
    <property type="protein sequence ID" value="SIR70276.1"/>
    <property type="molecule type" value="Genomic_DNA"/>
</dbReference>